<reference evidence="1 2" key="1">
    <citation type="submission" date="2014-02" db="EMBL/GenBank/DDBJ databases">
        <title>The genome sequence of the entomopathogenic fungus Metarhizium robertsii ARSEF 2575.</title>
        <authorList>
            <person name="Giuliano Garisto Donzelli B."/>
            <person name="Roe B.A."/>
            <person name="Macmil S.L."/>
            <person name="Krasnoff S.B."/>
            <person name="Gibson D.M."/>
        </authorList>
    </citation>
    <scope>NUCLEOTIDE SEQUENCE [LARGE SCALE GENOMIC DNA]</scope>
    <source>
        <strain evidence="1 2">ARSEF 2575</strain>
    </source>
</reference>
<proteinExistence type="predicted"/>
<sequence length="69" mass="8290">MCQRTYNYTQCDICGVRKLMEKTPHDQKCPDTHVFLDCLDFKIEKFYHMETCDSCLRNPKRQKLGKTRV</sequence>
<dbReference type="AlphaFoldDB" id="A0A0A1UVL5"/>
<dbReference type="HOGENOM" id="CLU_2776472_0_0_1"/>
<organism evidence="1 2">
    <name type="scientific">Metarhizium robertsii</name>
    <dbReference type="NCBI Taxonomy" id="568076"/>
    <lineage>
        <taxon>Eukaryota</taxon>
        <taxon>Fungi</taxon>
        <taxon>Dikarya</taxon>
        <taxon>Ascomycota</taxon>
        <taxon>Pezizomycotina</taxon>
        <taxon>Sordariomycetes</taxon>
        <taxon>Hypocreomycetidae</taxon>
        <taxon>Hypocreales</taxon>
        <taxon>Clavicipitaceae</taxon>
        <taxon>Metarhizium</taxon>
    </lineage>
</organism>
<accession>A0A0A1UVL5</accession>
<evidence type="ECO:0000313" key="1">
    <source>
        <dbReference type="EMBL" id="EXV01962.1"/>
    </source>
</evidence>
<comment type="caution">
    <text evidence="1">The sequence shown here is derived from an EMBL/GenBank/DDBJ whole genome shotgun (WGS) entry which is preliminary data.</text>
</comment>
<name>A0A0A1UVL5_9HYPO</name>
<dbReference type="EMBL" id="JELW01000006">
    <property type="protein sequence ID" value="EXV01962.1"/>
    <property type="molecule type" value="Genomic_DNA"/>
</dbReference>
<dbReference type="Proteomes" id="UP000030151">
    <property type="component" value="Unassembled WGS sequence"/>
</dbReference>
<gene>
    <name evidence="1" type="ORF">X797_004795</name>
</gene>
<protein>
    <submittedName>
        <fullName evidence="1">Uncharacterized protein</fullName>
    </submittedName>
</protein>
<evidence type="ECO:0000313" key="2">
    <source>
        <dbReference type="Proteomes" id="UP000030151"/>
    </source>
</evidence>